<protein>
    <submittedName>
        <fullName evidence="2">Molybdopterin biosynthesis protein MoeB</fullName>
    </submittedName>
</protein>
<dbReference type="SMART" id="SM00450">
    <property type="entry name" value="RHOD"/>
    <property type="match status" value="1"/>
</dbReference>
<sequence length="131" mass="14535">MKKGYRELLDEANAVVEVVSPEEAATLLDDTDTIFVDLRDPREVEREGRISGAQHCPRGMLEFWIDPDSPYHKPFFSSGKNFVFFCAGGWRSALAAKTAQEMGLEPVRHILGGFTAWRAAGLPVEPGNRKG</sequence>
<dbReference type="Pfam" id="PF00581">
    <property type="entry name" value="Rhodanese"/>
    <property type="match status" value="1"/>
</dbReference>
<evidence type="ECO:0000313" key="3">
    <source>
        <dbReference type="Proteomes" id="UP000254701"/>
    </source>
</evidence>
<evidence type="ECO:0000313" key="2">
    <source>
        <dbReference type="EMBL" id="SUU89651.1"/>
    </source>
</evidence>
<dbReference type="OrthoDB" id="9807812at2"/>
<dbReference type="InterPro" id="IPR001763">
    <property type="entry name" value="Rhodanese-like_dom"/>
</dbReference>
<dbReference type="AlphaFoldDB" id="A0A380WL45"/>
<dbReference type="PANTHER" id="PTHR44086">
    <property type="entry name" value="THIOSULFATE SULFURTRANSFERASE RDL2, MITOCHONDRIAL-RELATED"/>
    <property type="match status" value="1"/>
</dbReference>
<dbReference type="EMBL" id="UFSM01000001">
    <property type="protein sequence ID" value="SUU89651.1"/>
    <property type="molecule type" value="Genomic_DNA"/>
</dbReference>
<dbReference type="Proteomes" id="UP000254701">
    <property type="component" value="Unassembled WGS sequence"/>
</dbReference>
<dbReference type="PROSITE" id="PS50206">
    <property type="entry name" value="RHODANESE_3"/>
    <property type="match status" value="1"/>
</dbReference>
<accession>A0A380WL45</accession>
<proteinExistence type="predicted"/>
<gene>
    <name evidence="2" type="ORF">NCTC10684_02892</name>
</gene>
<dbReference type="SUPFAM" id="SSF52821">
    <property type="entry name" value="Rhodanese/Cell cycle control phosphatase"/>
    <property type="match status" value="1"/>
</dbReference>
<dbReference type="Gene3D" id="3.40.250.10">
    <property type="entry name" value="Rhodanese-like domain"/>
    <property type="match status" value="1"/>
</dbReference>
<dbReference type="GO" id="GO:0004792">
    <property type="term" value="F:thiosulfate-cyanide sulfurtransferase activity"/>
    <property type="evidence" value="ECO:0007669"/>
    <property type="project" value="TreeGrafter"/>
</dbReference>
<organism evidence="2 3">
    <name type="scientific">Aminobacter aminovorans</name>
    <name type="common">Chelatobacter heintzii</name>
    <dbReference type="NCBI Taxonomy" id="83263"/>
    <lineage>
        <taxon>Bacteria</taxon>
        <taxon>Pseudomonadati</taxon>
        <taxon>Pseudomonadota</taxon>
        <taxon>Alphaproteobacteria</taxon>
        <taxon>Hyphomicrobiales</taxon>
        <taxon>Phyllobacteriaceae</taxon>
        <taxon>Aminobacter</taxon>
    </lineage>
</organism>
<dbReference type="InterPro" id="IPR036873">
    <property type="entry name" value="Rhodanese-like_dom_sf"/>
</dbReference>
<dbReference type="CDD" id="cd01447">
    <property type="entry name" value="Polysulfide_ST"/>
    <property type="match status" value="1"/>
</dbReference>
<dbReference type="RefSeq" id="WP_115731777.1">
    <property type="nucleotide sequence ID" value="NZ_BAAAVY010000002.1"/>
</dbReference>
<feature type="domain" description="Rhodanese" evidence="1">
    <location>
        <begin position="29"/>
        <end position="126"/>
    </location>
</feature>
<reference evidence="2 3" key="1">
    <citation type="submission" date="2018-06" db="EMBL/GenBank/DDBJ databases">
        <authorList>
            <consortium name="Pathogen Informatics"/>
            <person name="Doyle S."/>
        </authorList>
    </citation>
    <scope>NUCLEOTIDE SEQUENCE [LARGE SCALE GENOMIC DNA]</scope>
    <source>
        <strain evidence="2 3">NCTC10684</strain>
    </source>
</reference>
<name>A0A380WL45_AMIAI</name>
<dbReference type="PANTHER" id="PTHR44086:SF13">
    <property type="entry name" value="THIOSULFATE SULFURTRANSFERASE PSPE"/>
    <property type="match status" value="1"/>
</dbReference>
<evidence type="ECO:0000259" key="1">
    <source>
        <dbReference type="PROSITE" id="PS50206"/>
    </source>
</evidence>